<keyword evidence="4" id="KW-0547">Nucleotide-binding</keyword>
<dbReference type="Gene3D" id="3.40.50.300">
    <property type="entry name" value="P-loop containing nucleotide triphosphate hydrolases"/>
    <property type="match status" value="1"/>
</dbReference>
<dbReference type="PANTHER" id="PTHR23117">
    <property type="entry name" value="GUANYLATE KINASE-RELATED"/>
    <property type="match status" value="1"/>
</dbReference>
<proteinExistence type="inferred from homology"/>
<dbReference type="RefSeq" id="XP_004829198.1">
    <property type="nucleotide sequence ID" value="XM_004829141.1"/>
</dbReference>
<dbReference type="GO" id="GO:0005524">
    <property type="term" value="F:ATP binding"/>
    <property type="evidence" value="ECO:0007669"/>
    <property type="project" value="UniProtKB-KW"/>
</dbReference>
<dbReference type="CDD" id="cd00071">
    <property type="entry name" value="GMPK"/>
    <property type="match status" value="1"/>
</dbReference>
<dbReference type="EC" id="2.7.4.8" evidence="2"/>
<sequence length="194" mass="22533">MGSKFPLLILVGPSGVGKTTIHKRIVQDFPNIFEFSVSYTSRPIRKGEKHGVNYYFVSNEEFDQMKLNGDFLEHASYVGSQYGTSIKEIERIRERGKIPLLEIEIQGFKVLHDKGLDMKSVFITISDLNLLRQRLTDRGLDSEEVILRRLNRARQEIVESETFPFNYKFENADLEAAYKSLCLKLVEWYPHIKI</sequence>
<dbReference type="InterPro" id="IPR027417">
    <property type="entry name" value="P-loop_NTPase"/>
</dbReference>
<dbReference type="FunFam" id="3.30.63.10:FF:000002">
    <property type="entry name" value="Guanylate kinase 1"/>
    <property type="match status" value="1"/>
</dbReference>
<dbReference type="NCBIfam" id="TIGR03263">
    <property type="entry name" value="guanyl_kin"/>
    <property type="match status" value="1"/>
</dbReference>
<evidence type="ECO:0000313" key="8">
    <source>
        <dbReference type="EMBL" id="AFZ79532.1"/>
    </source>
</evidence>
<evidence type="ECO:0000313" key="9">
    <source>
        <dbReference type="Proteomes" id="UP000031512"/>
    </source>
</evidence>
<dbReference type="Proteomes" id="UP000031512">
    <property type="component" value="Chromosome 1"/>
</dbReference>
<evidence type="ECO:0000256" key="6">
    <source>
        <dbReference type="ARBA" id="ARBA00022840"/>
    </source>
</evidence>
<evidence type="ECO:0000256" key="2">
    <source>
        <dbReference type="ARBA" id="ARBA00012961"/>
    </source>
</evidence>
<dbReference type="GO" id="GO:0005829">
    <property type="term" value="C:cytosol"/>
    <property type="evidence" value="ECO:0007669"/>
    <property type="project" value="TreeGrafter"/>
</dbReference>
<dbReference type="InterPro" id="IPR017665">
    <property type="entry name" value="Guanylate_kinase"/>
</dbReference>
<dbReference type="PROSITE" id="PS50052">
    <property type="entry name" value="GUANYLATE_KINASE_2"/>
    <property type="match status" value="1"/>
</dbReference>
<dbReference type="SUPFAM" id="SSF52540">
    <property type="entry name" value="P-loop containing nucleoside triphosphate hydrolases"/>
    <property type="match status" value="1"/>
</dbReference>
<keyword evidence="6" id="KW-0067">ATP-binding</keyword>
<evidence type="ECO:0000256" key="4">
    <source>
        <dbReference type="ARBA" id="ARBA00022741"/>
    </source>
</evidence>
<dbReference type="KEGG" id="beq:BEWA_023810"/>
<reference evidence="8 9" key="1">
    <citation type="journal article" date="2012" name="BMC Genomics">
        <title>Comparative genomic analysis and phylogenetic position of Theileria equi.</title>
        <authorList>
            <person name="Kappmeyer L.S."/>
            <person name="Thiagarajan M."/>
            <person name="Herndon D.R."/>
            <person name="Ramsay J.D."/>
            <person name="Caler E."/>
            <person name="Djikeng A."/>
            <person name="Gillespie J.J."/>
            <person name="Lau A.O."/>
            <person name="Roalson E.H."/>
            <person name="Silva J.C."/>
            <person name="Silva M.G."/>
            <person name="Suarez C.E."/>
            <person name="Ueti M.W."/>
            <person name="Nene V.M."/>
            <person name="Mealey R.H."/>
            <person name="Knowles D.P."/>
            <person name="Brayton K.A."/>
        </authorList>
    </citation>
    <scope>NUCLEOTIDE SEQUENCE [LARGE SCALE GENOMIC DNA]</scope>
    <source>
        <strain evidence="8 9">WA</strain>
    </source>
</reference>
<dbReference type="InterPro" id="IPR020590">
    <property type="entry name" value="Guanylate_kinase_CS"/>
</dbReference>
<dbReference type="OrthoDB" id="6334211at2759"/>
<comment type="similarity">
    <text evidence="1">Belongs to the guanylate kinase family.</text>
</comment>
<evidence type="ECO:0000256" key="3">
    <source>
        <dbReference type="ARBA" id="ARBA00022679"/>
    </source>
</evidence>
<dbReference type="GO" id="GO:0004385">
    <property type="term" value="F:GMP kinase activity"/>
    <property type="evidence" value="ECO:0007669"/>
    <property type="project" value="UniProtKB-EC"/>
</dbReference>
<accession>L0AV94</accession>
<feature type="domain" description="Guanylate kinase-like" evidence="7">
    <location>
        <begin position="5"/>
        <end position="186"/>
    </location>
</feature>
<dbReference type="PROSITE" id="PS00856">
    <property type="entry name" value="GUANYLATE_KINASE_1"/>
    <property type="match status" value="1"/>
</dbReference>
<organism evidence="8 9">
    <name type="scientific">Theileria equi strain WA</name>
    <dbReference type="NCBI Taxonomy" id="1537102"/>
    <lineage>
        <taxon>Eukaryota</taxon>
        <taxon>Sar</taxon>
        <taxon>Alveolata</taxon>
        <taxon>Apicomplexa</taxon>
        <taxon>Aconoidasida</taxon>
        <taxon>Piroplasmida</taxon>
        <taxon>Theileriidae</taxon>
        <taxon>Theileria</taxon>
    </lineage>
</organism>
<evidence type="ECO:0000256" key="5">
    <source>
        <dbReference type="ARBA" id="ARBA00022777"/>
    </source>
</evidence>
<dbReference type="AlphaFoldDB" id="L0AV94"/>
<dbReference type="GeneID" id="15807040"/>
<dbReference type="VEuPathDB" id="PiroplasmaDB:BEWA_023810"/>
<name>L0AV94_THEEQ</name>
<dbReference type="eggNOG" id="KOG0707">
    <property type="taxonomic scope" value="Eukaryota"/>
</dbReference>
<dbReference type="SMART" id="SM00072">
    <property type="entry name" value="GuKc"/>
    <property type="match status" value="1"/>
</dbReference>
<evidence type="ECO:0000259" key="7">
    <source>
        <dbReference type="PROSITE" id="PS50052"/>
    </source>
</evidence>
<keyword evidence="5 8" id="KW-0418">Kinase</keyword>
<protein>
    <recommendedName>
        <fullName evidence="2">guanylate kinase</fullName>
        <ecNumber evidence="2">2.7.4.8</ecNumber>
    </recommendedName>
</protein>
<dbReference type="STRING" id="1537102.L0AV94"/>
<dbReference type="EMBL" id="CP001669">
    <property type="protein sequence ID" value="AFZ79532.1"/>
    <property type="molecule type" value="Genomic_DNA"/>
</dbReference>
<gene>
    <name evidence="8" type="ORF">BEWA_023810</name>
</gene>
<dbReference type="InterPro" id="IPR008144">
    <property type="entry name" value="Guanylate_kin-like_dom"/>
</dbReference>
<keyword evidence="9" id="KW-1185">Reference proteome</keyword>
<keyword evidence="3 8" id="KW-0808">Transferase</keyword>
<dbReference type="Pfam" id="PF00625">
    <property type="entry name" value="Guanylate_kin"/>
    <property type="match status" value="1"/>
</dbReference>
<dbReference type="PANTHER" id="PTHR23117:SF13">
    <property type="entry name" value="GUANYLATE KINASE"/>
    <property type="match status" value="1"/>
</dbReference>
<dbReference type="InterPro" id="IPR008145">
    <property type="entry name" value="GK/Ca_channel_bsu"/>
</dbReference>
<evidence type="ECO:0000256" key="1">
    <source>
        <dbReference type="ARBA" id="ARBA00005790"/>
    </source>
</evidence>